<dbReference type="AlphaFoldDB" id="A0A4S3THN4"/>
<reference evidence="2 3" key="1">
    <citation type="submission" date="2018-10" db="EMBL/GenBank/DDBJ databases">
        <title>Natronolimnobius sp. XQ-INN 246 isolated from Inner Mongolia Autonomous Region of China.</title>
        <authorList>
            <person name="Xue Q."/>
        </authorList>
    </citation>
    <scope>NUCLEOTIDE SEQUENCE [LARGE SCALE GENOMIC DNA]</scope>
    <source>
        <strain evidence="2 3">XQ-INN 246</strain>
    </source>
</reference>
<evidence type="ECO:0000313" key="2">
    <source>
        <dbReference type="EMBL" id="THE63426.1"/>
    </source>
</evidence>
<accession>A0A4S3THN4</accession>
<organism evidence="2 3">
    <name type="scientific">Salinadaptatus halalkaliphilus</name>
    <dbReference type="NCBI Taxonomy" id="2419781"/>
    <lineage>
        <taxon>Archaea</taxon>
        <taxon>Methanobacteriati</taxon>
        <taxon>Methanobacteriota</taxon>
        <taxon>Stenosarchaea group</taxon>
        <taxon>Halobacteria</taxon>
        <taxon>Halobacteriales</taxon>
        <taxon>Natrialbaceae</taxon>
        <taxon>Salinadaptatus</taxon>
    </lineage>
</organism>
<dbReference type="EMBL" id="RBZW01000061">
    <property type="protein sequence ID" value="THE63426.1"/>
    <property type="molecule type" value="Genomic_DNA"/>
</dbReference>
<name>A0A4S3THN4_9EURY</name>
<feature type="region of interest" description="Disordered" evidence="1">
    <location>
        <begin position="598"/>
        <end position="628"/>
    </location>
</feature>
<sequence length="775" mass="88491">MYERFGDQLDQVIKTRIQNLSLDERRLLHTFLTGWGDERSVRPDWRLKPQFNAYHELWFDESAEVDTLLDVLVRTGICSFGTYIDSSGDSKGHRYAVYHGVRENPEAFIDVTSVSPDTVSIDVFDGYESSIPQLAGLEYLLDNDGEASRTNLRDALLSIDQDAWMTFDMLDGAITEQDDTVYLDPLLINNATRWLTEQKRRCVIDIDGIERRLSQADVIDLQLSFDNERRVYHGQLLTLDDEEIQIVVTPWLTEDQAEWIDHTAIVIITSPYSNKVVTRQRSKYGEYLVLGITENEFEVYRSLPHDDIANPIVEAFEDDYTLINQHVDLDAEDTSTNPNPKQSVVDETEATTTSDTSETDTTEEAPAVSTADVPSESPADEVDLVGELLTQREGAFPADVLRDRPLIILLHKPANDRYGTMVQFLCRELYHHLEGGLPRGQIRGDARDVERHLKASNRIEFIDETDTEFFEHARTPTTSVTNDQVQWKTIRRRIQELDTQGLGFLIFQLPTDFVDTFKRELVQRVRPHRPQVIELNPPLHRGEYADLDGYLDRAVPTAEALWGFPDLSGDFTFPAEDEPTFDDLFTLAERRAWTQLHRGTSEPIESDTESKSPVMAVRPNQPGDGGQNNESMLHYALKTFVVRWLIESEGHGFASVTTETDTLLAQQTSQQLIPDIQHHGTVYEIETLYGTGTPLLALKETIEKYRRHGKSPDICLVLPPLAGFLYYSEIMRLTHEVHEQWDLVVTPLIPNLQSTDLVPLRHLKYAIQQDNQFSE</sequence>
<evidence type="ECO:0000256" key="1">
    <source>
        <dbReference type="SAM" id="MobiDB-lite"/>
    </source>
</evidence>
<protein>
    <submittedName>
        <fullName evidence="2">Uncharacterized protein</fullName>
    </submittedName>
</protein>
<gene>
    <name evidence="2" type="ORF">D8Y22_18290</name>
</gene>
<keyword evidence="3" id="KW-1185">Reference proteome</keyword>
<proteinExistence type="predicted"/>
<comment type="caution">
    <text evidence="2">The sequence shown here is derived from an EMBL/GenBank/DDBJ whole genome shotgun (WGS) entry which is preliminary data.</text>
</comment>
<feature type="region of interest" description="Disordered" evidence="1">
    <location>
        <begin position="330"/>
        <end position="379"/>
    </location>
</feature>
<evidence type="ECO:0000313" key="3">
    <source>
        <dbReference type="Proteomes" id="UP000318864"/>
    </source>
</evidence>
<dbReference type="Proteomes" id="UP000318864">
    <property type="component" value="Unassembled WGS sequence"/>
</dbReference>